<feature type="transmembrane region" description="Helical" evidence="2">
    <location>
        <begin position="279"/>
        <end position="300"/>
    </location>
</feature>
<evidence type="ECO:0000256" key="1">
    <source>
        <dbReference type="ARBA" id="ARBA00023098"/>
    </source>
</evidence>
<sequence length="788" mass="90285">MKQFISGVLRFISQLSKSIWLFFPGIIFLLFGIFCFWTLGQGKDIIVAFTENTSKTIFSINYTRIIFFVAIGFWAYVSWYSARIVSYIKKTRQKDEIKVISRTNEETAEKEYAAHYNIFEVGKNFLDEFPRIIGNSCFLVLELALLQSPAALHAISSAVTWISFFILLIVLRYINKWVNDKLAMKSSFRKLFFVLLFILIALIIITSLFNTIYILTLFGLLIVFHVVFILYINLRRVRMERKAEQVMLVQKEKQKEPNMLERLMDYFCIPRKEIGYFKWSLFIGISGIVLYIASIIWLSFARSIGPFPFIILAFGVLLAFGNIVTAFSVKFKVNFHFILLILAFVLGFGETHYVRTIDLQTNNNYESRPDLKAYLTAWLHDRNISALPDSMKYDMYFVMSNGGASRSGYWTAGVLGRLEDASLIHDKTNRFSDHVFCVSGTSGGGVGVATFFSLLRNKELHTDALYAKSAKAFLKQDYFTYTFARMLGPDFFNYIFHVSAVKDRAAALEMSFEESSHIKNDSAYEVPFYDTLSKFPALKDGRTYLPILFINTTRMQDGNPGIVTNLKPDSGIFNERIDVLNLLGNNKDISLTSGAILGARFPYLSPAGRIANNYFVDGGYFDNSGAGVIQETIRGILNIEKEDSMGNGTLYTQIKKLRFNVLHIVNSPVEEDSSSIVKVPPIKNDLLSPILTIEGAYDMQTTVNDMRLINYVSDINRFGGHQAVYDRISLYKDSTEWSRDPLRTRFNKEPSYAMNWFMSDTLLRRIDNRLIQNPQLNNLINYFEQKEP</sequence>
<feature type="transmembrane region" description="Helical" evidence="2">
    <location>
        <begin position="158"/>
        <end position="175"/>
    </location>
</feature>
<feature type="transmembrane region" description="Helical" evidence="2">
    <location>
        <begin position="335"/>
        <end position="354"/>
    </location>
</feature>
<dbReference type="InterPro" id="IPR016035">
    <property type="entry name" value="Acyl_Trfase/lysoPLipase"/>
</dbReference>
<evidence type="ECO:0000259" key="3">
    <source>
        <dbReference type="Pfam" id="PF01734"/>
    </source>
</evidence>
<keyword evidence="2" id="KW-1133">Transmembrane helix</keyword>
<organism evidence="4 5">
    <name type="scientific">Ginsengibacter hankyongi</name>
    <dbReference type="NCBI Taxonomy" id="2607284"/>
    <lineage>
        <taxon>Bacteria</taxon>
        <taxon>Pseudomonadati</taxon>
        <taxon>Bacteroidota</taxon>
        <taxon>Chitinophagia</taxon>
        <taxon>Chitinophagales</taxon>
        <taxon>Chitinophagaceae</taxon>
        <taxon>Ginsengibacter</taxon>
    </lineage>
</organism>
<keyword evidence="2" id="KW-0472">Membrane</keyword>
<dbReference type="InterPro" id="IPR002641">
    <property type="entry name" value="PNPLA_dom"/>
</dbReference>
<dbReference type="Pfam" id="PF01734">
    <property type="entry name" value="Patatin"/>
    <property type="match status" value="1"/>
</dbReference>
<dbReference type="AlphaFoldDB" id="A0A5J5IG86"/>
<dbReference type="SUPFAM" id="SSF52151">
    <property type="entry name" value="FabD/lysophospholipase-like"/>
    <property type="match status" value="1"/>
</dbReference>
<dbReference type="EMBL" id="VYQF01000002">
    <property type="protein sequence ID" value="KAA9039101.1"/>
    <property type="molecule type" value="Genomic_DNA"/>
</dbReference>
<dbReference type="Proteomes" id="UP000326903">
    <property type="component" value="Unassembled WGS sequence"/>
</dbReference>
<dbReference type="Gene3D" id="3.40.1090.10">
    <property type="entry name" value="Cytosolic phospholipase A2 catalytic domain"/>
    <property type="match status" value="1"/>
</dbReference>
<feature type="transmembrane region" description="Helical" evidence="2">
    <location>
        <begin position="60"/>
        <end position="82"/>
    </location>
</feature>
<proteinExistence type="predicted"/>
<feature type="transmembrane region" description="Helical" evidence="2">
    <location>
        <begin position="20"/>
        <end position="40"/>
    </location>
</feature>
<dbReference type="RefSeq" id="WP_150414491.1">
    <property type="nucleotide sequence ID" value="NZ_VYQF01000002.1"/>
</dbReference>
<feature type="transmembrane region" description="Helical" evidence="2">
    <location>
        <begin position="212"/>
        <end position="232"/>
    </location>
</feature>
<feature type="transmembrane region" description="Helical" evidence="2">
    <location>
        <begin position="306"/>
        <end position="328"/>
    </location>
</feature>
<keyword evidence="1" id="KW-0443">Lipid metabolism</keyword>
<evidence type="ECO:0000313" key="4">
    <source>
        <dbReference type="EMBL" id="KAA9039101.1"/>
    </source>
</evidence>
<keyword evidence="5" id="KW-1185">Reference proteome</keyword>
<protein>
    <recommendedName>
        <fullName evidence="3">PNPLA domain-containing protein</fullName>
    </recommendedName>
</protein>
<accession>A0A5J5IG86</accession>
<evidence type="ECO:0000313" key="5">
    <source>
        <dbReference type="Proteomes" id="UP000326903"/>
    </source>
</evidence>
<keyword evidence="2" id="KW-0812">Transmembrane</keyword>
<evidence type="ECO:0000256" key="2">
    <source>
        <dbReference type="SAM" id="Phobius"/>
    </source>
</evidence>
<name>A0A5J5IG86_9BACT</name>
<gene>
    <name evidence="4" type="ORF">FW778_09685</name>
</gene>
<reference evidence="4 5" key="1">
    <citation type="submission" date="2019-09" db="EMBL/GenBank/DDBJ databases">
        <title>Draft genome sequence of Ginsengibacter sp. BR5-29.</title>
        <authorList>
            <person name="Im W.-T."/>
        </authorList>
    </citation>
    <scope>NUCLEOTIDE SEQUENCE [LARGE SCALE GENOMIC DNA]</scope>
    <source>
        <strain evidence="4 5">BR5-29</strain>
    </source>
</reference>
<feature type="transmembrane region" description="Helical" evidence="2">
    <location>
        <begin position="187"/>
        <end position="206"/>
    </location>
</feature>
<comment type="caution">
    <text evidence="4">The sequence shown here is derived from an EMBL/GenBank/DDBJ whole genome shotgun (WGS) entry which is preliminary data.</text>
</comment>
<feature type="domain" description="PNPLA" evidence="3">
    <location>
        <begin position="401"/>
        <end position="625"/>
    </location>
</feature>
<dbReference type="GO" id="GO:0006629">
    <property type="term" value="P:lipid metabolic process"/>
    <property type="evidence" value="ECO:0007669"/>
    <property type="project" value="UniProtKB-KW"/>
</dbReference>